<proteinExistence type="predicted"/>
<dbReference type="PROSITE" id="PS51257">
    <property type="entry name" value="PROKAR_LIPOPROTEIN"/>
    <property type="match status" value="1"/>
</dbReference>
<sequence length="41" mass="4107">MTRLTVLIAAGFAMTVGCAPTGPTVPPIAEGGRALPALRID</sequence>
<reference evidence="1" key="1">
    <citation type="submission" date="2020-02" db="EMBL/GenBank/DDBJ databases">
        <authorList>
            <person name="Meier V. D."/>
        </authorList>
    </citation>
    <scope>NUCLEOTIDE SEQUENCE</scope>
    <source>
        <strain evidence="1">AVDCRST_MAG91</strain>
    </source>
</reference>
<protein>
    <submittedName>
        <fullName evidence="1">Uncharacterized protein</fullName>
    </submittedName>
</protein>
<evidence type="ECO:0000313" key="1">
    <source>
        <dbReference type="EMBL" id="CAA9506091.1"/>
    </source>
</evidence>
<gene>
    <name evidence="1" type="ORF">AVDCRST_MAG91-1351</name>
</gene>
<name>A0A6J4SVA5_9SPHN</name>
<dbReference type="EMBL" id="CADCVX010000268">
    <property type="protein sequence ID" value="CAA9506091.1"/>
    <property type="molecule type" value="Genomic_DNA"/>
</dbReference>
<organism evidence="1">
    <name type="scientific">uncultured Sphingomonadaceae bacterium</name>
    <dbReference type="NCBI Taxonomy" id="169976"/>
    <lineage>
        <taxon>Bacteria</taxon>
        <taxon>Pseudomonadati</taxon>
        <taxon>Pseudomonadota</taxon>
        <taxon>Alphaproteobacteria</taxon>
        <taxon>Sphingomonadales</taxon>
        <taxon>Sphingomonadaceae</taxon>
        <taxon>environmental samples</taxon>
    </lineage>
</organism>
<dbReference type="AlphaFoldDB" id="A0A6J4SVA5"/>
<accession>A0A6J4SVA5</accession>